<protein>
    <submittedName>
        <fullName evidence="1">Uncharacterized protein YjaZ</fullName>
    </submittedName>
</protein>
<evidence type="ECO:0000313" key="1">
    <source>
        <dbReference type="EMBL" id="SKB88121.1"/>
    </source>
</evidence>
<dbReference type="InterPro" id="IPR019853">
    <property type="entry name" value="GldB-like"/>
</dbReference>
<reference evidence="2" key="1">
    <citation type="submission" date="2017-02" db="EMBL/GenBank/DDBJ databases">
        <authorList>
            <person name="Varghese N."/>
            <person name="Submissions S."/>
        </authorList>
    </citation>
    <scope>NUCLEOTIDE SEQUENCE [LARGE SCALE GENOMIC DNA]</scope>
    <source>
        <strain evidence="2">DSM 24967</strain>
    </source>
</reference>
<name>A0A1T5EW56_9BACT</name>
<dbReference type="Proteomes" id="UP000190852">
    <property type="component" value="Unassembled WGS sequence"/>
</dbReference>
<organism evidence="1 2">
    <name type="scientific">Parabacteroides chartae</name>
    <dbReference type="NCBI Taxonomy" id="1037355"/>
    <lineage>
        <taxon>Bacteria</taxon>
        <taxon>Pseudomonadati</taxon>
        <taxon>Bacteroidota</taxon>
        <taxon>Bacteroidia</taxon>
        <taxon>Bacteroidales</taxon>
        <taxon>Tannerellaceae</taxon>
        <taxon>Parabacteroides</taxon>
    </lineage>
</organism>
<evidence type="ECO:0000313" key="2">
    <source>
        <dbReference type="Proteomes" id="UP000190852"/>
    </source>
</evidence>
<gene>
    <name evidence="1" type="ORF">SAMN05660349_03178</name>
</gene>
<accession>A0A1T5EW56</accession>
<dbReference type="Pfam" id="PF25594">
    <property type="entry name" value="GldB_lipo"/>
    <property type="match status" value="1"/>
</dbReference>
<dbReference type="EMBL" id="FUYQ01000032">
    <property type="protein sequence ID" value="SKB88121.1"/>
    <property type="molecule type" value="Genomic_DNA"/>
</dbReference>
<proteinExistence type="predicted"/>
<dbReference type="AlphaFoldDB" id="A0A1T5EW56"/>
<dbReference type="PROSITE" id="PS51257">
    <property type="entry name" value="PROKAR_LIPOPROTEIN"/>
    <property type="match status" value="1"/>
</dbReference>
<sequence>MVKKLFHPFLLSLVLMGCNTQPSAQTPSGSSSQIVIHRFDKALFQCIESKDEKLQQALEKEYPQMLEILDKSLFNSADSSLSAVSLNLFKYYSEPTLRNLYTDVIKAYDSVGDIEAALTTGFTYLHSQFPDMQIPAVYMHVSGLNQNVLVADSLLSLSADKYMGIEYPLYKAFFNQPQRNKMQRELVAADYLAGWLMSEFPFTGNEQQLLDRMVYEGKIKQLVLEALPGIKMETLMGYTQQDADWWQKNEGVLWKYIIEHKQLNAADRITTARYFEDAHNNFPVIGAPANTGTWLGWQIVKAYQNKSNATPQQLMQVKDPNEILRVSEYKP</sequence>
<dbReference type="RefSeq" id="WP_079684545.1">
    <property type="nucleotide sequence ID" value="NZ_FUYQ01000032.1"/>
</dbReference>
<keyword evidence="2" id="KW-1185">Reference proteome</keyword>